<evidence type="ECO:0000313" key="3">
    <source>
        <dbReference type="Proteomes" id="UP001286313"/>
    </source>
</evidence>
<comment type="caution">
    <text evidence="2">The sequence shown here is derived from an EMBL/GenBank/DDBJ whole genome shotgun (WGS) entry which is preliminary data.</text>
</comment>
<keyword evidence="1" id="KW-0732">Signal</keyword>
<accession>A0AAE1BSD5</accession>
<dbReference type="Pfam" id="PF07841">
    <property type="entry name" value="DM4_12"/>
    <property type="match status" value="1"/>
</dbReference>
<evidence type="ECO:0000256" key="1">
    <source>
        <dbReference type="SAM" id="SignalP"/>
    </source>
</evidence>
<keyword evidence="3" id="KW-1185">Reference proteome</keyword>
<name>A0AAE1BSD5_PETCI</name>
<feature type="signal peptide" evidence="1">
    <location>
        <begin position="1"/>
        <end position="25"/>
    </location>
</feature>
<protein>
    <submittedName>
        <fullName evidence="2">Uncharacterized protein</fullName>
    </submittedName>
</protein>
<dbReference type="EMBL" id="JAWQEG010005975">
    <property type="protein sequence ID" value="KAK3856146.1"/>
    <property type="molecule type" value="Genomic_DNA"/>
</dbReference>
<sequence>MQLSDMVTSLALVMVMVMVAVVVEADPEPHHHHHHGHGGRVAALAFAGGYLAGHHGHHNHHGHGGGGGCYNCGCGGCGGSCGWCGGSYGKRRKRRSLDGFLEEAKIKNTYEKIAAEDKDECGLRLVCELAQMDPRQLADDEVQILLPYSGSGESDGTVYGNYNEAAWHGQEGHQCHSRYPLCAFTADQIMEEYRNYQQQEKTN</sequence>
<dbReference type="InterPro" id="IPR006631">
    <property type="entry name" value="DM4_12"/>
</dbReference>
<organism evidence="2 3">
    <name type="scientific">Petrolisthes cinctipes</name>
    <name type="common">Flat porcelain crab</name>
    <dbReference type="NCBI Taxonomy" id="88211"/>
    <lineage>
        <taxon>Eukaryota</taxon>
        <taxon>Metazoa</taxon>
        <taxon>Ecdysozoa</taxon>
        <taxon>Arthropoda</taxon>
        <taxon>Crustacea</taxon>
        <taxon>Multicrustacea</taxon>
        <taxon>Malacostraca</taxon>
        <taxon>Eumalacostraca</taxon>
        <taxon>Eucarida</taxon>
        <taxon>Decapoda</taxon>
        <taxon>Pleocyemata</taxon>
        <taxon>Anomura</taxon>
        <taxon>Galatheoidea</taxon>
        <taxon>Porcellanidae</taxon>
        <taxon>Petrolisthes</taxon>
    </lineage>
</organism>
<proteinExistence type="predicted"/>
<evidence type="ECO:0000313" key="2">
    <source>
        <dbReference type="EMBL" id="KAK3856146.1"/>
    </source>
</evidence>
<reference evidence="2" key="1">
    <citation type="submission" date="2023-10" db="EMBL/GenBank/DDBJ databases">
        <title>Genome assemblies of two species of porcelain crab, Petrolisthes cinctipes and Petrolisthes manimaculis (Anomura: Porcellanidae).</title>
        <authorList>
            <person name="Angst P."/>
        </authorList>
    </citation>
    <scope>NUCLEOTIDE SEQUENCE</scope>
    <source>
        <strain evidence="2">PB745_01</strain>
        <tissue evidence="2">Gill</tissue>
    </source>
</reference>
<feature type="chain" id="PRO_5042026458" evidence="1">
    <location>
        <begin position="26"/>
        <end position="203"/>
    </location>
</feature>
<dbReference type="AlphaFoldDB" id="A0AAE1BSD5"/>
<dbReference type="Proteomes" id="UP001286313">
    <property type="component" value="Unassembled WGS sequence"/>
</dbReference>
<gene>
    <name evidence="2" type="ORF">Pcinc_037504</name>
</gene>